<keyword evidence="11" id="KW-0433">Leucine-rich repeat</keyword>
<dbReference type="FunFam" id="3.30.200.20:FF:000432">
    <property type="entry name" value="LRR receptor-like serine/threonine-protein kinase EFR"/>
    <property type="match status" value="1"/>
</dbReference>
<keyword evidence="33" id="KW-1185">Reference proteome</keyword>
<evidence type="ECO:0000256" key="5">
    <source>
        <dbReference type="ARBA" id="ARBA00008684"/>
    </source>
</evidence>
<reference evidence="32" key="2">
    <citation type="submission" date="2018-04" db="EMBL/GenBank/DDBJ databases">
        <title>OnivRS2 (Oryza nivara Reference Sequence Version 2).</title>
        <authorList>
            <person name="Zhang J."/>
            <person name="Kudrna D."/>
            <person name="Lee S."/>
            <person name="Talag J."/>
            <person name="Rajasekar S."/>
            <person name="Welchert J."/>
            <person name="Hsing Y.-I."/>
            <person name="Wing R.A."/>
        </authorList>
    </citation>
    <scope>NUCLEOTIDE SEQUENCE [LARGE SCALE GENOMIC DNA]</scope>
    <source>
        <strain evidence="32">SL10</strain>
    </source>
</reference>
<reference evidence="32" key="1">
    <citation type="submission" date="2015-04" db="UniProtKB">
        <authorList>
            <consortium name="EnsemblPlants"/>
        </authorList>
    </citation>
    <scope>IDENTIFICATION</scope>
    <source>
        <strain evidence="32">SL10</strain>
    </source>
</reference>
<keyword evidence="12" id="KW-1070">Brassinosteroid signaling pathway</keyword>
<keyword evidence="22 30" id="KW-0472">Membrane</keyword>
<dbReference type="Pfam" id="PF13855">
    <property type="entry name" value="LRR_8"/>
    <property type="match status" value="3"/>
</dbReference>
<comment type="function">
    <text evidence="27">Receptor kinase that detects X.oryzae pv. oryzae protein Ax21 to promote innate immunity. Following X.oryzae pv. oryzae protein Ax21 detection, undergoes cleavage, releasing the processed protein kinase Xa21 chain.</text>
</comment>
<comment type="function">
    <text evidence="28">The processed protein kinase Xa21 chain released by protein cleavage after X.oryzae pv. oryzae protein Ax21 detection translocates into the nucleus where it can bind and regulate WRKY62, a transcription factor. Confers resistance to the bacterial pathogen X.oryzae pv. oryzae (Xoo).</text>
</comment>
<keyword evidence="20" id="KW-0067">ATP-binding</keyword>
<organism evidence="32">
    <name type="scientific">Oryza nivara</name>
    <name type="common">Indian wild rice</name>
    <name type="synonym">Oryza sativa f. spontanea</name>
    <dbReference type="NCBI Taxonomy" id="4536"/>
    <lineage>
        <taxon>Eukaryota</taxon>
        <taxon>Viridiplantae</taxon>
        <taxon>Streptophyta</taxon>
        <taxon>Embryophyta</taxon>
        <taxon>Tracheophyta</taxon>
        <taxon>Spermatophyta</taxon>
        <taxon>Magnoliopsida</taxon>
        <taxon>Liliopsida</taxon>
        <taxon>Poales</taxon>
        <taxon>Poaceae</taxon>
        <taxon>BOP clade</taxon>
        <taxon>Oryzoideae</taxon>
        <taxon>Oryzeae</taxon>
        <taxon>Oryzinae</taxon>
        <taxon>Oryza</taxon>
    </lineage>
</organism>
<dbReference type="FunFam" id="3.80.10.10:FF:000383">
    <property type="entry name" value="Leucine-rich repeat receptor protein kinase EMS1"/>
    <property type="match status" value="2"/>
</dbReference>
<dbReference type="InterPro" id="IPR011009">
    <property type="entry name" value="Kinase-like_dom_sf"/>
</dbReference>
<evidence type="ECO:0000256" key="27">
    <source>
        <dbReference type="ARBA" id="ARBA00054320"/>
    </source>
</evidence>
<dbReference type="SUPFAM" id="SSF56112">
    <property type="entry name" value="Protein kinase-like (PK-like)"/>
    <property type="match status" value="1"/>
</dbReference>
<keyword evidence="10" id="KW-0597">Phosphoprotein</keyword>
<dbReference type="FunFam" id="1.10.510.10:FF:000358">
    <property type="entry name" value="Putative leucine-rich repeat receptor-like serine/threonine-protein kinase"/>
    <property type="match status" value="1"/>
</dbReference>
<dbReference type="GO" id="GO:0005886">
    <property type="term" value="C:plasma membrane"/>
    <property type="evidence" value="ECO:0007669"/>
    <property type="project" value="UniProtKB-SubCell"/>
</dbReference>
<dbReference type="Proteomes" id="UP000006591">
    <property type="component" value="Chromosome 6"/>
</dbReference>
<evidence type="ECO:0000256" key="14">
    <source>
        <dbReference type="ARBA" id="ARBA00022692"/>
    </source>
</evidence>
<keyword evidence="21 30" id="KW-1133">Transmembrane helix</keyword>
<evidence type="ECO:0000256" key="23">
    <source>
        <dbReference type="ARBA" id="ARBA00023170"/>
    </source>
</evidence>
<dbReference type="InterPro" id="IPR001611">
    <property type="entry name" value="Leu-rich_rpt"/>
</dbReference>
<proteinExistence type="inferred from homology"/>
<comment type="catalytic activity">
    <reaction evidence="26">
        <text>L-seryl-[protein] + ATP = O-phospho-L-seryl-[protein] + ADP + H(+)</text>
        <dbReference type="Rhea" id="RHEA:17989"/>
        <dbReference type="Rhea" id="RHEA-COMP:9863"/>
        <dbReference type="Rhea" id="RHEA-COMP:11604"/>
        <dbReference type="ChEBI" id="CHEBI:15378"/>
        <dbReference type="ChEBI" id="CHEBI:29999"/>
        <dbReference type="ChEBI" id="CHEBI:30616"/>
        <dbReference type="ChEBI" id="CHEBI:83421"/>
        <dbReference type="ChEBI" id="CHEBI:456216"/>
        <dbReference type="EC" id="2.7.11.1"/>
    </reaction>
</comment>
<dbReference type="HOGENOM" id="CLU_000288_22_0_1"/>
<comment type="similarity">
    <text evidence="6">Belongs to the RLP family.</text>
</comment>
<dbReference type="SUPFAM" id="SSF52058">
    <property type="entry name" value="L domain-like"/>
    <property type="match status" value="3"/>
</dbReference>
<comment type="cofactor">
    <cofactor evidence="1">
        <name>Mn(2+)</name>
        <dbReference type="ChEBI" id="CHEBI:29035"/>
    </cofactor>
</comment>
<evidence type="ECO:0000256" key="15">
    <source>
        <dbReference type="ARBA" id="ARBA00022729"/>
    </source>
</evidence>
<evidence type="ECO:0000256" key="28">
    <source>
        <dbReference type="ARBA" id="ARBA00056628"/>
    </source>
</evidence>
<dbReference type="FunFam" id="3.80.10.10:FF:000041">
    <property type="entry name" value="LRR receptor-like serine/threonine-protein kinase ERECTA"/>
    <property type="match status" value="1"/>
</dbReference>
<dbReference type="GO" id="GO:0005524">
    <property type="term" value="F:ATP binding"/>
    <property type="evidence" value="ECO:0007669"/>
    <property type="project" value="UniProtKB-KW"/>
</dbReference>
<dbReference type="OMA" id="NESFMRA"/>
<dbReference type="InterPro" id="IPR000719">
    <property type="entry name" value="Prot_kinase_dom"/>
</dbReference>
<dbReference type="InterPro" id="IPR051809">
    <property type="entry name" value="Plant_receptor-like_S/T_kinase"/>
</dbReference>
<evidence type="ECO:0000256" key="13">
    <source>
        <dbReference type="ARBA" id="ARBA00022679"/>
    </source>
</evidence>
<evidence type="ECO:0000256" key="10">
    <source>
        <dbReference type="ARBA" id="ARBA00022553"/>
    </source>
</evidence>
<evidence type="ECO:0000256" key="3">
    <source>
        <dbReference type="ARBA" id="ARBA00004162"/>
    </source>
</evidence>
<keyword evidence="13" id="KW-0808">Transferase</keyword>
<feature type="domain" description="Protein kinase" evidence="31">
    <location>
        <begin position="446"/>
        <end position="744"/>
    </location>
</feature>
<comment type="catalytic activity">
    <reaction evidence="25">
        <text>L-threonyl-[protein] + ATP = O-phospho-L-threonyl-[protein] + ADP + H(+)</text>
        <dbReference type="Rhea" id="RHEA:46608"/>
        <dbReference type="Rhea" id="RHEA-COMP:11060"/>
        <dbReference type="Rhea" id="RHEA-COMP:11605"/>
        <dbReference type="ChEBI" id="CHEBI:15378"/>
        <dbReference type="ChEBI" id="CHEBI:30013"/>
        <dbReference type="ChEBI" id="CHEBI:30616"/>
        <dbReference type="ChEBI" id="CHEBI:61977"/>
        <dbReference type="ChEBI" id="CHEBI:456216"/>
        <dbReference type="EC" id="2.7.11.1"/>
    </reaction>
</comment>
<keyword evidence="24" id="KW-0325">Glycoprotein</keyword>
<feature type="transmembrane region" description="Helical" evidence="30">
    <location>
        <begin position="390"/>
        <end position="412"/>
    </location>
</feature>
<evidence type="ECO:0000256" key="29">
    <source>
        <dbReference type="ARBA" id="ARBA00072040"/>
    </source>
</evidence>
<evidence type="ECO:0000256" key="11">
    <source>
        <dbReference type="ARBA" id="ARBA00022614"/>
    </source>
</evidence>
<dbReference type="EC" id="2.7.11.1" evidence="7"/>
<keyword evidence="8" id="KW-1003">Cell membrane</keyword>
<evidence type="ECO:0000256" key="2">
    <source>
        <dbReference type="ARBA" id="ARBA00001946"/>
    </source>
</evidence>
<evidence type="ECO:0000256" key="1">
    <source>
        <dbReference type="ARBA" id="ARBA00001936"/>
    </source>
</evidence>
<dbReference type="Pfam" id="PF00560">
    <property type="entry name" value="LRR_1"/>
    <property type="match status" value="6"/>
</dbReference>
<evidence type="ECO:0000256" key="6">
    <source>
        <dbReference type="ARBA" id="ARBA00009592"/>
    </source>
</evidence>
<evidence type="ECO:0000259" key="31">
    <source>
        <dbReference type="PROSITE" id="PS50011"/>
    </source>
</evidence>
<keyword evidence="15" id="KW-0732">Signal</keyword>
<dbReference type="Gene3D" id="3.30.200.20">
    <property type="entry name" value="Phosphorylase Kinase, domain 1"/>
    <property type="match status" value="1"/>
</dbReference>
<name>A0A0E0HRQ2_ORYNI</name>
<dbReference type="GO" id="GO:0005789">
    <property type="term" value="C:endoplasmic reticulum membrane"/>
    <property type="evidence" value="ECO:0007669"/>
    <property type="project" value="UniProtKB-SubCell"/>
</dbReference>
<evidence type="ECO:0000256" key="18">
    <source>
        <dbReference type="ARBA" id="ARBA00022777"/>
    </source>
</evidence>
<evidence type="ECO:0000313" key="33">
    <source>
        <dbReference type="Proteomes" id="UP000006591"/>
    </source>
</evidence>
<protein>
    <recommendedName>
        <fullName evidence="29">Receptor kinase-like protein Xa21</fullName>
        <ecNumber evidence="7">2.7.11.1</ecNumber>
    </recommendedName>
</protein>
<dbReference type="FunFam" id="3.80.10.10:FF:000565">
    <property type="entry name" value="Leucine-rich repeat receptor-like kinase protein FLORAL ORGAN NUMBER1"/>
    <property type="match status" value="1"/>
</dbReference>
<dbReference type="STRING" id="4536.A0A0E0HRQ2"/>
<evidence type="ECO:0000313" key="32">
    <source>
        <dbReference type="EnsemblPlants" id="ONIVA06G19960.1"/>
    </source>
</evidence>
<sequence length="1164" mass="127526">MARGARSTAAGEKISSPTCMGGASLSFPFPNSSSRLPVPAEQDKPACICQDGNREKRTYIVLDFWQLQNLTLGSNRLYGAIPDALTNSSSLSYLDLSTNLLVGAIPANISLLLNLEYLDLDQNNLTGTIPQTIGDITSLEILYLFQNQLSGSIPDKIWQLPNLVRLVLGENNLSGPIPPSIGNLNQLVVLYLGTNGFTGLIPPSFGNLQYLAKLDVSFNNLHGSIPKELFSVATMIVCALTHNNLDGPIIIESGNLRQLSELHLSSNRITGHIPDSLGQFQEIETLRVDQNFLTGTIPISLSNLKSLSILNLSHNNLSGTIPMALDNLQFLTQLDLSDNNLKGEVPTNGVFKNSTAISLNNNCGLCGGLPDLHMPPCYTVSRRKQIQYHLVRVLIPVFGIISFLLLIHFLLLERKMSSGKYLSRPSFGKNFPKISYNDLARATSGFSESNLIERGSYGSAYKGKIAQAKMQVAIKVFDLEMRCADKCFISECDVLRSIQHRNLLPILTACSTIDNIGNAFKALVYEFMPNGNLDTWLHEQSICEAPRNLSLGQRISIIVDIADALAYLHHDSGRSIVHCDIKPSNILLDVHMNAYLSDFGIANIVLNSGSTSVGHSNLDSSFNSSIGLKGTIGYIAPEYAQSGRASPYGDIYSFGIVLLEMLTGKRPTDPMFDSDLNVVNFVGRNFPDQIPYIIDDHLKEQCRSFIQETADAGNEVYRCNESFMRAKQQLKFTMVVLLALLLFIYGVGSARCLPSHDDYSVDLQALLDFKQGIIDPNGALSDWNTSIHFCRWTGVNCSQARPWRVTKLNLTSQSLSGQISSSLGNLTFLQILSLADNNLNGPIPLLNNLQHLEILYLQQNRLHGIIPNALTNCSSLTFLSLSSNNLTGVIPPSIGNLSRLLALDLSQNNLTGIIPQTLEKVATLEVVDLSENQLNGPVPDELWQLHNIIQLILSQNSLSGGLPQSLPNISSLQELSLSSNMLGNTLPSNIGDALPNLRYLYFGINMFEGKIPDSIGNVSKIEQLDLSSNNFNGHVPSSLGKLSKMSYLNLENNKLEANDSESWEFFHALANCTSLNGFSLSNNQLQGVIPNSIGNFSVNLQYVLMGGNKLSGTVPPSIGKFQDLVQLSLDQNNLTGNIEEWIGNFTKLQHLNLEMDNFVGHIAI</sequence>
<dbReference type="FunFam" id="3.80.10.10:FF:000095">
    <property type="entry name" value="LRR receptor-like serine/threonine-protein kinase GSO1"/>
    <property type="match status" value="1"/>
</dbReference>
<evidence type="ECO:0000256" key="16">
    <source>
        <dbReference type="ARBA" id="ARBA00022737"/>
    </source>
</evidence>
<dbReference type="Pfam" id="PF00069">
    <property type="entry name" value="Pkinase"/>
    <property type="match status" value="1"/>
</dbReference>
<dbReference type="InterPro" id="IPR032675">
    <property type="entry name" value="LRR_dom_sf"/>
</dbReference>
<evidence type="ECO:0000256" key="21">
    <source>
        <dbReference type="ARBA" id="ARBA00022989"/>
    </source>
</evidence>
<dbReference type="GO" id="GO:0004674">
    <property type="term" value="F:protein serine/threonine kinase activity"/>
    <property type="evidence" value="ECO:0007669"/>
    <property type="project" value="UniProtKB-KW"/>
</dbReference>
<keyword evidence="18" id="KW-0418">Kinase</keyword>
<dbReference type="InterPro" id="IPR003591">
    <property type="entry name" value="Leu-rich_rpt_typical-subtyp"/>
</dbReference>
<evidence type="ECO:0000256" key="4">
    <source>
        <dbReference type="ARBA" id="ARBA00004389"/>
    </source>
</evidence>
<dbReference type="SMART" id="SM00220">
    <property type="entry name" value="S_TKc"/>
    <property type="match status" value="1"/>
</dbReference>
<dbReference type="PROSITE" id="PS00108">
    <property type="entry name" value="PROTEIN_KINASE_ST"/>
    <property type="match status" value="1"/>
</dbReference>
<comment type="cofactor">
    <cofactor evidence="2">
        <name>Mg(2+)</name>
        <dbReference type="ChEBI" id="CHEBI:18420"/>
    </cofactor>
</comment>
<keyword evidence="23" id="KW-0675">Receptor</keyword>
<evidence type="ECO:0000256" key="19">
    <source>
        <dbReference type="ARBA" id="ARBA00022824"/>
    </source>
</evidence>
<evidence type="ECO:0000256" key="12">
    <source>
        <dbReference type="ARBA" id="ARBA00022626"/>
    </source>
</evidence>
<accession>A0A0E0HRQ2</accession>
<dbReference type="FunFam" id="3.80.10.10:FF:000111">
    <property type="entry name" value="LRR receptor-like serine/threonine-protein kinase ERECTA"/>
    <property type="match status" value="1"/>
</dbReference>
<comment type="similarity">
    <text evidence="5">Belongs to the protein kinase superfamily. Ser/Thr protein kinase family.</text>
</comment>
<keyword evidence="19" id="KW-0256">Endoplasmic reticulum</keyword>
<dbReference type="GO" id="GO:0009742">
    <property type="term" value="P:brassinosteroid mediated signaling pathway"/>
    <property type="evidence" value="ECO:0007669"/>
    <property type="project" value="UniProtKB-KW"/>
</dbReference>
<dbReference type="InterPro" id="IPR013210">
    <property type="entry name" value="LRR_N_plant-typ"/>
</dbReference>
<dbReference type="InterPro" id="IPR008271">
    <property type="entry name" value="Ser/Thr_kinase_AS"/>
</dbReference>
<evidence type="ECO:0000256" key="24">
    <source>
        <dbReference type="ARBA" id="ARBA00023180"/>
    </source>
</evidence>
<dbReference type="Gene3D" id="3.80.10.10">
    <property type="entry name" value="Ribonuclease Inhibitor"/>
    <property type="match status" value="5"/>
</dbReference>
<dbReference type="EnsemblPlants" id="ONIVA06G19960.1">
    <property type="protein sequence ID" value="ONIVA06G19960.1"/>
    <property type="gene ID" value="ONIVA06G19960"/>
</dbReference>
<dbReference type="AlphaFoldDB" id="A0A0E0HRQ2"/>
<evidence type="ECO:0000256" key="17">
    <source>
        <dbReference type="ARBA" id="ARBA00022741"/>
    </source>
</evidence>
<keyword evidence="9" id="KW-0723">Serine/threonine-protein kinase</keyword>
<dbReference type="PRINTS" id="PR00019">
    <property type="entry name" value="LEURICHRPT"/>
</dbReference>
<dbReference type="Pfam" id="PF08263">
    <property type="entry name" value="LRRNT_2"/>
    <property type="match status" value="1"/>
</dbReference>
<dbReference type="PANTHER" id="PTHR27008">
    <property type="entry name" value="OS04G0122200 PROTEIN"/>
    <property type="match status" value="1"/>
</dbReference>
<keyword evidence="17" id="KW-0547">Nucleotide-binding</keyword>
<evidence type="ECO:0000256" key="8">
    <source>
        <dbReference type="ARBA" id="ARBA00022475"/>
    </source>
</evidence>
<comment type="subcellular location">
    <subcellularLocation>
        <location evidence="3">Cell membrane</location>
        <topology evidence="3">Single-pass membrane protein</topology>
    </subcellularLocation>
    <subcellularLocation>
        <location evidence="4">Endoplasmic reticulum membrane</location>
        <topology evidence="4">Single-pass membrane protein</topology>
    </subcellularLocation>
</comment>
<dbReference type="PROSITE" id="PS50011">
    <property type="entry name" value="PROTEIN_KINASE_DOM"/>
    <property type="match status" value="1"/>
</dbReference>
<evidence type="ECO:0000256" key="22">
    <source>
        <dbReference type="ARBA" id="ARBA00023136"/>
    </source>
</evidence>
<evidence type="ECO:0000256" key="20">
    <source>
        <dbReference type="ARBA" id="ARBA00022840"/>
    </source>
</evidence>
<evidence type="ECO:0000256" key="30">
    <source>
        <dbReference type="SAM" id="Phobius"/>
    </source>
</evidence>
<dbReference type="Gramene" id="ONIVA06G19960.1">
    <property type="protein sequence ID" value="ONIVA06G19960.1"/>
    <property type="gene ID" value="ONIVA06G19960"/>
</dbReference>
<keyword evidence="14 30" id="KW-0812">Transmembrane</keyword>
<dbReference type="PANTHER" id="PTHR27008:SF468">
    <property type="entry name" value="OS02G0615500 PROTEIN"/>
    <property type="match status" value="1"/>
</dbReference>
<dbReference type="Gene3D" id="1.10.510.10">
    <property type="entry name" value="Transferase(Phosphotransferase) domain 1"/>
    <property type="match status" value="1"/>
</dbReference>
<keyword evidence="16" id="KW-0677">Repeat</keyword>
<evidence type="ECO:0000256" key="9">
    <source>
        <dbReference type="ARBA" id="ARBA00022527"/>
    </source>
</evidence>
<dbReference type="SMART" id="SM00369">
    <property type="entry name" value="LRR_TYP"/>
    <property type="match status" value="11"/>
</dbReference>
<evidence type="ECO:0000256" key="25">
    <source>
        <dbReference type="ARBA" id="ARBA00047899"/>
    </source>
</evidence>
<evidence type="ECO:0000256" key="26">
    <source>
        <dbReference type="ARBA" id="ARBA00048679"/>
    </source>
</evidence>
<evidence type="ECO:0000256" key="7">
    <source>
        <dbReference type="ARBA" id="ARBA00012513"/>
    </source>
</evidence>